<proteinExistence type="predicted"/>
<protein>
    <submittedName>
        <fullName evidence="1">Uncharacterized protein</fullName>
    </submittedName>
</protein>
<evidence type="ECO:0000313" key="1">
    <source>
        <dbReference type="EMBL" id="SVC43839.1"/>
    </source>
</evidence>
<dbReference type="EMBL" id="UINC01091231">
    <property type="protein sequence ID" value="SVC43839.1"/>
    <property type="molecule type" value="Genomic_DNA"/>
</dbReference>
<reference evidence="1" key="1">
    <citation type="submission" date="2018-05" db="EMBL/GenBank/DDBJ databases">
        <authorList>
            <person name="Lanie J.A."/>
            <person name="Ng W.-L."/>
            <person name="Kazmierczak K.M."/>
            <person name="Andrzejewski T.M."/>
            <person name="Davidsen T.M."/>
            <person name="Wayne K.J."/>
            <person name="Tettelin H."/>
            <person name="Glass J.I."/>
            <person name="Rusch D."/>
            <person name="Podicherti R."/>
            <person name="Tsui H.-C.T."/>
            <person name="Winkler M.E."/>
        </authorList>
    </citation>
    <scope>NUCLEOTIDE SEQUENCE</scope>
</reference>
<feature type="non-terminal residue" evidence="1">
    <location>
        <position position="88"/>
    </location>
</feature>
<organism evidence="1">
    <name type="scientific">marine metagenome</name>
    <dbReference type="NCBI Taxonomy" id="408172"/>
    <lineage>
        <taxon>unclassified sequences</taxon>
        <taxon>metagenomes</taxon>
        <taxon>ecological metagenomes</taxon>
    </lineage>
</organism>
<dbReference type="AlphaFoldDB" id="A0A382M4L2"/>
<gene>
    <name evidence="1" type="ORF">METZ01_LOCUS296693</name>
</gene>
<sequence length="88" mass="10143">MKNLIKFKVIILAFSIIFTSQSIAADLILPKPKPEIDQEAKIKTAKKKEIYPQKKPETEKVTAEETQEEIVAIQETKQEVFIYPEKKP</sequence>
<name>A0A382M4L2_9ZZZZ</name>
<accession>A0A382M4L2</accession>